<dbReference type="Proteomes" id="UP000050525">
    <property type="component" value="Unassembled WGS sequence"/>
</dbReference>
<sequence>MAEMEIPRSLLLLLPGAGRPGWLWQGKHVEEKLEPVARRLQRCKVNTLASSLCDWSQRLVSQGVKYCLRLHAEKDVPVAWQDELKKHKEKSSERIQRSFQQV</sequence>
<keyword evidence="2" id="KW-1185">Reference proteome</keyword>
<reference evidence="1 2" key="1">
    <citation type="journal article" date="2012" name="Genome Biol.">
        <title>Sequencing three crocodilian genomes to illuminate the evolution of archosaurs and amniotes.</title>
        <authorList>
            <person name="St John J.A."/>
            <person name="Braun E.L."/>
            <person name="Isberg S.R."/>
            <person name="Miles L.G."/>
            <person name="Chong A.Y."/>
            <person name="Gongora J."/>
            <person name="Dalzell P."/>
            <person name="Moran C."/>
            <person name="Bed'hom B."/>
            <person name="Abzhanov A."/>
            <person name="Burgess S.C."/>
            <person name="Cooksey A.M."/>
            <person name="Castoe T.A."/>
            <person name="Crawford N.G."/>
            <person name="Densmore L.D."/>
            <person name="Drew J.C."/>
            <person name="Edwards S.V."/>
            <person name="Faircloth B.C."/>
            <person name="Fujita M.K."/>
            <person name="Greenwold M.J."/>
            <person name="Hoffmann F.G."/>
            <person name="Howard J.M."/>
            <person name="Iguchi T."/>
            <person name="Janes D.E."/>
            <person name="Khan S.Y."/>
            <person name="Kohno S."/>
            <person name="de Koning A.J."/>
            <person name="Lance S.L."/>
            <person name="McCarthy F.M."/>
            <person name="McCormack J.E."/>
            <person name="Merchant M.E."/>
            <person name="Peterson D.G."/>
            <person name="Pollock D.D."/>
            <person name="Pourmand N."/>
            <person name="Raney B.J."/>
            <person name="Roessler K.A."/>
            <person name="Sanford J.R."/>
            <person name="Sawyer R.H."/>
            <person name="Schmidt C.J."/>
            <person name="Triplett E.W."/>
            <person name="Tuberville T.D."/>
            <person name="Venegas-Anaya M."/>
            <person name="Howard J.T."/>
            <person name="Jarvis E.D."/>
            <person name="Guillette L.J.Jr."/>
            <person name="Glenn T.C."/>
            <person name="Green R.E."/>
            <person name="Ray D.A."/>
        </authorList>
    </citation>
    <scope>NUCLEOTIDE SEQUENCE [LARGE SCALE GENOMIC DNA]</scope>
    <source>
        <strain evidence="1">KSC_2009_1</strain>
    </source>
</reference>
<comment type="caution">
    <text evidence="1">The sequence shown here is derived from an EMBL/GenBank/DDBJ whole genome shotgun (WGS) entry which is preliminary data.</text>
</comment>
<proteinExistence type="predicted"/>
<name>A0A151P6Y3_ALLMI</name>
<dbReference type="EMBL" id="AKHW03000678">
    <property type="protein sequence ID" value="KYO44773.1"/>
    <property type="molecule type" value="Genomic_DNA"/>
</dbReference>
<evidence type="ECO:0000313" key="2">
    <source>
        <dbReference type="Proteomes" id="UP000050525"/>
    </source>
</evidence>
<protein>
    <submittedName>
        <fullName evidence="1">Uncharacterized protein</fullName>
    </submittedName>
</protein>
<organism evidence="1 2">
    <name type="scientific">Alligator mississippiensis</name>
    <name type="common">American alligator</name>
    <dbReference type="NCBI Taxonomy" id="8496"/>
    <lineage>
        <taxon>Eukaryota</taxon>
        <taxon>Metazoa</taxon>
        <taxon>Chordata</taxon>
        <taxon>Craniata</taxon>
        <taxon>Vertebrata</taxon>
        <taxon>Euteleostomi</taxon>
        <taxon>Archelosauria</taxon>
        <taxon>Archosauria</taxon>
        <taxon>Crocodylia</taxon>
        <taxon>Alligatoridae</taxon>
        <taxon>Alligatorinae</taxon>
        <taxon>Alligator</taxon>
    </lineage>
</organism>
<gene>
    <name evidence="1" type="ORF">Y1Q_0016880</name>
</gene>
<evidence type="ECO:0000313" key="1">
    <source>
        <dbReference type="EMBL" id="KYO44773.1"/>
    </source>
</evidence>
<accession>A0A151P6Y3</accession>
<dbReference type="AlphaFoldDB" id="A0A151P6Y3"/>